<evidence type="ECO:0000256" key="3">
    <source>
        <dbReference type="SAM" id="MobiDB-lite"/>
    </source>
</evidence>
<protein>
    <recommendedName>
        <fullName evidence="4">RRM domain-containing protein</fullName>
    </recommendedName>
</protein>
<feature type="region of interest" description="Disordered" evidence="3">
    <location>
        <begin position="85"/>
        <end position="196"/>
    </location>
</feature>
<dbReference type="SMART" id="SM00360">
    <property type="entry name" value="RRM"/>
    <property type="match status" value="1"/>
</dbReference>
<dbReference type="GO" id="GO:0005654">
    <property type="term" value="C:nucleoplasm"/>
    <property type="evidence" value="ECO:0007669"/>
    <property type="project" value="TreeGrafter"/>
</dbReference>
<feature type="compositionally biased region" description="Basic and acidic residues" evidence="3">
    <location>
        <begin position="85"/>
        <end position="138"/>
    </location>
</feature>
<dbReference type="CDD" id="cd00590">
    <property type="entry name" value="RRM_SF"/>
    <property type="match status" value="1"/>
</dbReference>
<feature type="domain" description="RRM" evidence="4">
    <location>
        <begin position="9"/>
        <end position="81"/>
    </location>
</feature>
<dbReference type="Pfam" id="PF00076">
    <property type="entry name" value="RRM_1"/>
    <property type="match status" value="1"/>
</dbReference>
<evidence type="ECO:0000256" key="2">
    <source>
        <dbReference type="PROSITE-ProRule" id="PRU00176"/>
    </source>
</evidence>
<dbReference type="GO" id="GO:0003723">
    <property type="term" value="F:RNA binding"/>
    <property type="evidence" value="ECO:0007669"/>
    <property type="project" value="UniProtKB-UniRule"/>
</dbReference>
<dbReference type="Gene3D" id="3.30.70.330">
    <property type="match status" value="1"/>
</dbReference>
<dbReference type="AlphaFoldDB" id="A0A7S1Q1I6"/>
<dbReference type="PANTHER" id="PTHR15481:SF0">
    <property type="entry name" value="LD23870P-RELATED"/>
    <property type="match status" value="1"/>
</dbReference>
<feature type="compositionally biased region" description="Basic residues" evidence="3">
    <location>
        <begin position="148"/>
        <end position="178"/>
    </location>
</feature>
<proteinExistence type="predicted"/>
<evidence type="ECO:0000313" key="5">
    <source>
        <dbReference type="EMBL" id="CAD9113207.1"/>
    </source>
</evidence>
<keyword evidence="1 2" id="KW-0694">RNA-binding</keyword>
<dbReference type="InterPro" id="IPR012677">
    <property type="entry name" value="Nucleotide-bd_a/b_plait_sf"/>
</dbReference>
<reference evidence="5" key="1">
    <citation type="submission" date="2021-01" db="EMBL/GenBank/DDBJ databases">
        <authorList>
            <person name="Corre E."/>
            <person name="Pelletier E."/>
            <person name="Niang G."/>
            <person name="Scheremetjew M."/>
            <person name="Finn R."/>
            <person name="Kale V."/>
            <person name="Holt S."/>
            <person name="Cochrane G."/>
            <person name="Meng A."/>
            <person name="Brown T."/>
            <person name="Cohen L."/>
        </authorList>
    </citation>
    <scope>NUCLEOTIDE SEQUENCE</scope>
    <source>
        <strain evidence="5">OF101</strain>
    </source>
</reference>
<dbReference type="GO" id="GO:0000398">
    <property type="term" value="P:mRNA splicing, via spliceosome"/>
    <property type="evidence" value="ECO:0007669"/>
    <property type="project" value="TreeGrafter"/>
</dbReference>
<dbReference type="GO" id="GO:0061574">
    <property type="term" value="C:ASAP complex"/>
    <property type="evidence" value="ECO:0007669"/>
    <property type="project" value="TreeGrafter"/>
</dbReference>
<dbReference type="SUPFAM" id="SSF54928">
    <property type="entry name" value="RNA-binding domain, RBD"/>
    <property type="match status" value="1"/>
</dbReference>
<dbReference type="GO" id="GO:0005737">
    <property type="term" value="C:cytoplasm"/>
    <property type="evidence" value="ECO:0007669"/>
    <property type="project" value="TreeGrafter"/>
</dbReference>
<accession>A0A7S1Q1I6</accession>
<dbReference type="PANTHER" id="PTHR15481">
    <property type="entry name" value="RIBONUCLEIC ACID BINDING PROTEIN S1"/>
    <property type="match status" value="1"/>
</dbReference>
<organism evidence="5">
    <name type="scientific">Alexandrium catenella</name>
    <name type="common">Red tide dinoflagellate</name>
    <name type="synonym">Gonyaulax catenella</name>
    <dbReference type="NCBI Taxonomy" id="2925"/>
    <lineage>
        <taxon>Eukaryota</taxon>
        <taxon>Sar</taxon>
        <taxon>Alveolata</taxon>
        <taxon>Dinophyceae</taxon>
        <taxon>Gonyaulacales</taxon>
        <taxon>Pyrocystaceae</taxon>
        <taxon>Alexandrium</taxon>
    </lineage>
</organism>
<sequence>MAYFAQRGKTVCVYGAVDKIRKTDLQGKFGEYGHIIRMDILVSKQVAFVEFEDARDAYEAVEYTNGTKLHGVPVRVQIADDRPAFREQQHQQDDPGVHGREGNRTRSDRRSGDVGGEGRRNRNGRDPRRSHSAEDGHRSIGPGSGGRGRSRSRSRSQSRKRSRSRGRSRSRKRSRSRSCSRSQSRTCSRSRAHRRS</sequence>
<dbReference type="InterPro" id="IPR000504">
    <property type="entry name" value="RRM_dom"/>
</dbReference>
<evidence type="ECO:0000259" key="4">
    <source>
        <dbReference type="PROSITE" id="PS50102"/>
    </source>
</evidence>
<name>A0A7S1Q1I6_ALECA</name>
<dbReference type="InterPro" id="IPR035979">
    <property type="entry name" value="RBD_domain_sf"/>
</dbReference>
<dbReference type="PROSITE" id="PS50102">
    <property type="entry name" value="RRM"/>
    <property type="match status" value="1"/>
</dbReference>
<dbReference type="EMBL" id="HBGE01022339">
    <property type="protein sequence ID" value="CAD9113207.1"/>
    <property type="molecule type" value="Transcribed_RNA"/>
</dbReference>
<evidence type="ECO:0000256" key="1">
    <source>
        <dbReference type="ARBA" id="ARBA00022884"/>
    </source>
</evidence>
<gene>
    <name evidence="5" type="ORF">ACAT0790_LOCUS13539</name>
</gene>